<reference evidence="1" key="2">
    <citation type="submission" date="2020-11" db="EMBL/GenBank/DDBJ databases">
        <authorList>
            <person name="McCartney M.A."/>
            <person name="Auch B."/>
            <person name="Kono T."/>
            <person name="Mallez S."/>
            <person name="Becker A."/>
            <person name="Gohl D.M."/>
            <person name="Silverstein K.A.T."/>
            <person name="Koren S."/>
            <person name="Bechman K.B."/>
            <person name="Herman A."/>
            <person name="Abrahante J.E."/>
            <person name="Garbe J."/>
        </authorList>
    </citation>
    <scope>NUCLEOTIDE SEQUENCE</scope>
    <source>
        <strain evidence="1">Duluth1</strain>
        <tissue evidence="1">Whole animal</tissue>
    </source>
</reference>
<dbReference type="AlphaFoldDB" id="A0A9D3YCX4"/>
<organism evidence="1 2">
    <name type="scientific">Dreissena polymorpha</name>
    <name type="common">Zebra mussel</name>
    <name type="synonym">Mytilus polymorpha</name>
    <dbReference type="NCBI Taxonomy" id="45954"/>
    <lineage>
        <taxon>Eukaryota</taxon>
        <taxon>Metazoa</taxon>
        <taxon>Spiralia</taxon>
        <taxon>Lophotrochozoa</taxon>
        <taxon>Mollusca</taxon>
        <taxon>Bivalvia</taxon>
        <taxon>Autobranchia</taxon>
        <taxon>Heteroconchia</taxon>
        <taxon>Euheterodonta</taxon>
        <taxon>Imparidentia</taxon>
        <taxon>Neoheterodontei</taxon>
        <taxon>Myida</taxon>
        <taxon>Dreissenoidea</taxon>
        <taxon>Dreissenidae</taxon>
        <taxon>Dreissena</taxon>
    </lineage>
</organism>
<dbReference type="EMBL" id="JAIWYP010000016">
    <property type="protein sequence ID" value="KAH3698030.1"/>
    <property type="molecule type" value="Genomic_DNA"/>
</dbReference>
<sequence>MAGHQRTDPLELHLSGYNLPTESMFELRAALMKRFVKRFSDGLSPEARQAMQQVICEDIGEHKLSNTFDPVYSIQQRKFAKRNVIVSDVFEGK</sequence>
<comment type="caution">
    <text evidence="1">The sequence shown here is derived from an EMBL/GenBank/DDBJ whole genome shotgun (WGS) entry which is preliminary data.</text>
</comment>
<name>A0A9D3YCX4_DREPO</name>
<evidence type="ECO:0000313" key="1">
    <source>
        <dbReference type="EMBL" id="KAH3698030.1"/>
    </source>
</evidence>
<proteinExistence type="predicted"/>
<evidence type="ECO:0000313" key="2">
    <source>
        <dbReference type="Proteomes" id="UP000828390"/>
    </source>
</evidence>
<gene>
    <name evidence="1" type="ORF">DPMN_085545</name>
</gene>
<accession>A0A9D3YCX4</accession>
<dbReference type="Proteomes" id="UP000828390">
    <property type="component" value="Unassembled WGS sequence"/>
</dbReference>
<reference evidence="1" key="1">
    <citation type="journal article" date="2019" name="bioRxiv">
        <title>The Genome of the Zebra Mussel, Dreissena polymorpha: A Resource for Invasive Species Research.</title>
        <authorList>
            <person name="McCartney M.A."/>
            <person name="Auch B."/>
            <person name="Kono T."/>
            <person name="Mallez S."/>
            <person name="Zhang Y."/>
            <person name="Obille A."/>
            <person name="Becker A."/>
            <person name="Abrahante J.E."/>
            <person name="Garbe J."/>
            <person name="Badalamenti J.P."/>
            <person name="Herman A."/>
            <person name="Mangelson H."/>
            <person name="Liachko I."/>
            <person name="Sullivan S."/>
            <person name="Sone E.D."/>
            <person name="Koren S."/>
            <person name="Silverstein K.A.T."/>
            <person name="Beckman K.B."/>
            <person name="Gohl D.M."/>
        </authorList>
    </citation>
    <scope>NUCLEOTIDE SEQUENCE</scope>
    <source>
        <strain evidence="1">Duluth1</strain>
        <tissue evidence="1">Whole animal</tissue>
    </source>
</reference>
<keyword evidence="2" id="KW-1185">Reference proteome</keyword>
<protein>
    <submittedName>
        <fullName evidence="1">Uncharacterized protein</fullName>
    </submittedName>
</protein>